<gene>
    <name evidence="1" type="ORF">DSO57_1003113</name>
</gene>
<comment type="caution">
    <text evidence="1">The sequence shown here is derived from an EMBL/GenBank/DDBJ whole genome shotgun (WGS) entry which is preliminary data.</text>
</comment>
<sequence length="332" mass="36939">MMKFDIFSTEFYQVFLHGLHSSLGGKVPDPSFGRRKLPHHPDEEMLRKTCAYDWAEGLVSVASSRKRVYLQTWSRQGSTPKAEVIMLHGIAAYGGCLAKLVPGYTAAGLRVHLMDLPGHGRSDGVHADAASMQRLIRALHGVVQHVKRTHGGPIYLMGYSLGGLVAIRYCLEHPKDVSGLSLISPCVKLNPAVLRDSSLITLARMIAFLTPRLALPSPPRRQRVDTTHSSLTYQQSARIGTLMMILRSTAQLPQNLSPLQLPFLVQQGAQDSMLDPYGAHLLYQLTGSIDKLVRIYPEQDHDMLSCPQIHQDSIDWLSSQIERQSPCKYRTP</sequence>
<protein>
    <submittedName>
        <fullName evidence="1">Uncharacterized protein</fullName>
    </submittedName>
</protein>
<accession>A0ACC2UVI1</accession>
<proteinExistence type="predicted"/>
<organism evidence="1 2">
    <name type="scientific">Entomophthora muscae</name>
    <dbReference type="NCBI Taxonomy" id="34485"/>
    <lineage>
        <taxon>Eukaryota</taxon>
        <taxon>Fungi</taxon>
        <taxon>Fungi incertae sedis</taxon>
        <taxon>Zoopagomycota</taxon>
        <taxon>Entomophthoromycotina</taxon>
        <taxon>Entomophthoromycetes</taxon>
        <taxon>Entomophthorales</taxon>
        <taxon>Entomophthoraceae</taxon>
        <taxon>Entomophthora</taxon>
    </lineage>
</organism>
<dbReference type="Proteomes" id="UP001165960">
    <property type="component" value="Unassembled WGS sequence"/>
</dbReference>
<evidence type="ECO:0000313" key="1">
    <source>
        <dbReference type="EMBL" id="KAJ9090377.1"/>
    </source>
</evidence>
<dbReference type="EMBL" id="QTSX02000007">
    <property type="protein sequence ID" value="KAJ9090377.1"/>
    <property type="molecule type" value="Genomic_DNA"/>
</dbReference>
<keyword evidence="2" id="KW-1185">Reference proteome</keyword>
<evidence type="ECO:0000313" key="2">
    <source>
        <dbReference type="Proteomes" id="UP001165960"/>
    </source>
</evidence>
<reference evidence="1" key="1">
    <citation type="submission" date="2022-04" db="EMBL/GenBank/DDBJ databases">
        <title>Genome of the entomopathogenic fungus Entomophthora muscae.</title>
        <authorList>
            <person name="Elya C."/>
            <person name="Lovett B.R."/>
            <person name="Lee E."/>
            <person name="Macias A.M."/>
            <person name="Hajek A.E."/>
            <person name="De Bivort B.L."/>
            <person name="Kasson M.T."/>
            <person name="De Fine Licht H.H."/>
            <person name="Stajich J.E."/>
        </authorList>
    </citation>
    <scope>NUCLEOTIDE SEQUENCE</scope>
    <source>
        <strain evidence="1">Berkeley</strain>
    </source>
</reference>
<name>A0ACC2UVI1_9FUNG</name>